<feature type="domain" description="Tryptophan synthase beta chain-like PALP" evidence="6">
    <location>
        <begin position="20"/>
        <end position="296"/>
    </location>
</feature>
<accession>A0A6I4KX19</accession>
<feature type="active site" description="Nucleophile" evidence="4">
    <location>
        <position position="72"/>
    </location>
</feature>
<dbReference type="Gene3D" id="3.40.50.1100">
    <property type="match status" value="2"/>
</dbReference>
<dbReference type="Proteomes" id="UP000429555">
    <property type="component" value="Unassembled WGS sequence"/>
</dbReference>
<reference evidence="7 8" key="1">
    <citation type="submission" date="2019-11" db="EMBL/GenBank/DDBJ databases">
        <title>Pseudomonas flavidum sp. nov., isolated from Baiyang Lake.</title>
        <authorList>
            <person name="Zhao Y."/>
        </authorList>
    </citation>
    <scope>NUCLEOTIDE SEQUENCE [LARGE SCALE GENOMIC DNA]</scope>
    <source>
        <strain evidence="8">R-22-3 w-18</strain>
    </source>
</reference>
<gene>
    <name evidence="7" type="ORF">GJV18_18230</name>
</gene>
<dbReference type="InterPro" id="IPR001926">
    <property type="entry name" value="TrpB-like_PALP"/>
</dbReference>
<evidence type="ECO:0000256" key="2">
    <source>
        <dbReference type="ARBA" id="ARBA00008639"/>
    </source>
</evidence>
<dbReference type="InterPro" id="IPR027278">
    <property type="entry name" value="ACCD_DCysDesulf"/>
</dbReference>
<comment type="similarity">
    <text evidence="2">Belongs to the ACC deaminase/D-cysteine desulfhydrase family.</text>
</comment>
<dbReference type="PANTHER" id="PTHR43780">
    <property type="entry name" value="1-AMINOCYCLOPROPANE-1-CARBOXYLATE DEAMINASE-RELATED"/>
    <property type="match status" value="1"/>
</dbReference>
<dbReference type="InterPro" id="IPR036052">
    <property type="entry name" value="TrpB-like_PALP_sf"/>
</dbReference>
<evidence type="ECO:0000256" key="3">
    <source>
        <dbReference type="ARBA" id="ARBA00022898"/>
    </source>
</evidence>
<dbReference type="AlphaFoldDB" id="A0A6I4KX19"/>
<protein>
    <submittedName>
        <fullName evidence="7">Pyridoxal-phosphate dependent enzyme</fullName>
    </submittedName>
</protein>
<dbReference type="Pfam" id="PF00291">
    <property type="entry name" value="PALP"/>
    <property type="match status" value="1"/>
</dbReference>
<evidence type="ECO:0000256" key="4">
    <source>
        <dbReference type="PIRSR" id="PIRSR006278-1"/>
    </source>
</evidence>
<evidence type="ECO:0000259" key="6">
    <source>
        <dbReference type="Pfam" id="PF00291"/>
    </source>
</evidence>
<dbReference type="PANTHER" id="PTHR43780:SF2">
    <property type="entry name" value="1-AMINOCYCLOPROPANE-1-CARBOXYLATE DEAMINASE-RELATED"/>
    <property type="match status" value="1"/>
</dbReference>
<dbReference type="GO" id="GO:0019148">
    <property type="term" value="F:D-cysteine desulfhydrase activity"/>
    <property type="evidence" value="ECO:0007669"/>
    <property type="project" value="TreeGrafter"/>
</dbReference>
<sequence length="332" mass="35887">MPVIAPAWSPSAPLQVFATSWAAAAGVELAVLRLDLLDPLISGNKWFKLRYHLEQAAAQEAQGLISLGGSHSNHLHALAAAGRRFGFATVGLLRGEPQDTPTVRDLQAFGMQLHWLDYGAYRARHQPGFWWPWLERYPAFHAVPEGGGGLLGARGCGVLRELLESQLAAIGWADFDAWWLAVGSGTTLAGLVLAEAGRRVVYGALAVPERYGIATQVREILREAGAADQGYALVPAARGGFARVDHELLAFMRQCEDETALPLEPVYTAKALLALRERVQAGYFARGSRLLFVHTGGLQGRKAAVQACRASAYAEPSKMATLKSDQRSLEIP</sequence>
<dbReference type="PIRSF" id="PIRSF006278">
    <property type="entry name" value="ACCD_DCysDesulf"/>
    <property type="match status" value="1"/>
</dbReference>
<comment type="cofactor">
    <cofactor evidence="1">
        <name>pyridoxal 5'-phosphate</name>
        <dbReference type="ChEBI" id="CHEBI:597326"/>
    </cofactor>
</comment>
<evidence type="ECO:0000256" key="5">
    <source>
        <dbReference type="PIRSR" id="PIRSR006278-2"/>
    </source>
</evidence>
<organism evidence="7 8">
    <name type="scientific">Pseudomonas xionganensis</name>
    <dbReference type="NCBI Taxonomy" id="2654845"/>
    <lineage>
        <taxon>Bacteria</taxon>
        <taxon>Pseudomonadati</taxon>
        <taxon>Pseudomonadota</taxon>
        <taxon>Gammaproteobacteria</taxon>
        <taxon>Pseudomonadales</taxon>
        <taxon>Pseudomonadaceae</taxon>
        <taxon>Pseudomonas</taxon>
    </lineage>
</organism>
<evidence type="ECO:0000313" key="7">
    <source>
        <dbReference type="EMBL" id="MVW77260.1"/>
    </source>
</evidence>
<dbReference type="SUPFAM" id="SSF53686">
    <property type="entry name" value="Tryptophan synthase beta subunit-like PLP-dependent enzymes"/>
    <property type="match status" value="1"/>
</dbReference>
<keyword evidence="8" id="KW-1185">Reference proteome</keyword>
<name>A0A6I4KX19_9PSED</name>
<comment type="caution">
    <text evidence="7">The sequence shown here is derived from an EMBL/GenBank/DDBJ whole genome shotgun (WGS) entry which is preliminary data.</text>
</comment>
<keyword evidence="3 5" id="KW-0663">Pyridoxal phosphate</keyword>
<dbReference type="RefSeq" id="WP_160347912.1">
    <property type="nucleotide sequence ID" value="NZ_WKJZ01000005.1"/>
</dbReference>
<evidence type="ECO:0000256" key="1">
    <source>
        <dbReference type="ARBA" id="ARBA00001933"/>
    </source>
</evidence>
<evidence type="ECO:0000313" key="8">
    <source>
        <dbReference type="Proteomes" id="UP000429555"/>
    </source>
</evidence>
<dbReference type="EMBL" id="WKJZ01000005">
    <property type="protein sequence ID" value="MVW77260.1"/>
    <property type="molecule type" value="Genomic_DNA"/>
</dbReference>
<feature type="modified residue" description="N6-(pyridoxal phosphate)lysine" evidence="5">
    <location>
        <position position="45"/>
    </location>
</feature>
<proteinExistence type="inferred from homology"/>